<evidence type="ECO:0000313" key="6">
    <source>
        <dbReference type="Proteomes" id="UP000269793"/>
    </source>
</evidence>
<dbReference type="Pfam" id="PF00076">
    <property type="entry name" value="RRM_1"/>
    <property type="match status" value="1"/>
</dbReference>
<dbReference type="PANTHER" id="PTHR16105:SF0">
    <property type="entry name" value="RNA-BINDING REGION-CONTAINING PROTEIN 3"/>
    <property type="match status" value="1"/>
</dbReference>
<dbReference type="InterPro" id="IPR012677">
    <property type="entry name" value="Nucleotide-bd_a/b_plait_sf"/>
</dbReference>
<evidence type="ECO:0000313" key="5">
    <source>
        <dbReference type="EMBL" id="AYO43020.1"/>
    </source>
</evidence>
<feature type="compositionally biased region" description="Basic and acidic residues" evidence="3">
    <location>
        <begin position="185"/>
        <end position="194"/>
    </location>
</feature>
<feature type="domain" description="RRM" evidence="4">
    <location>
        <begin position="34"/>
        <end position="113"/>
    </location>
</feature>
<dbReference type="CDD" id="cd12246">
    <property type="entry name" value="RRM1_U1A_like"/>
    <property type="match status" value="1"/>
</dbReference>
<accession>A0A3G2S524</accession>
<organism evidence="5 6">
    <name type="scientific">Malassezia restricta (strain ATCC 96810 / NBRC 103918 / CBS 7877)</name>
    <name type="common">Seborrheic dermatitis infection agent</name>
    <dbReference type="NCBI Taxonomy" id="425264"/>
    <lineage>
        <taxon>Eukaryota</taxon>
        <taxon>Fungi</taxon>
        <taxon>Dikarya</taxon>
        <taxon>Basidiomycota</taxon>
        <taxon>Ustilaginomycotina</taxon>
        <taxon>Malasseziomycetes</taxon>
        <taxon>Malasseziales</taxon>
        <taxon>Malasseziaceae</taxon>
        <taxon>Malassezia</taxon>
    </lineage>
</organism>
<dbReference type="Proteomes" id="UP000269793">
    <property type="component" value="Chromosome III"/>
</dbReference>
<proteinExistence type="predicted"/>
<dbReference type="GO" id="GO:0005689">
    <property type="term" value="C:U12-type spliceosomal complex"/>
    <property type="evidence" value="ECO:0007669"/>
    <property type="project" value="TreeGrafter"/>
</dbReference>
<feature type="region of interest" description="Disordered" evidence="3">
    <location>
        <begin position="155"/>
        <end position="227"/>
    </location>
</feature>
<reference evidence="5 6" key="1">
    <citation type="submission" date="2018-10" db="EMBL/GenBank/DDBJ databases">
        <title>Complete genome sequence of Malassezia restricta CBS 7877.</title>
        <authorList>
            <person name="Morand S.C."/>
            <person name="Bertignac M."/>
            <person name="Iltis A."/>
            <person name="Kolder I."/>
            <person name="Pirovano W."/>
            <person name="Jourdain R."/>
            <person name="Clavaud C."/>
        </authorList>
    </citation>
    <scope>NUCLEOTIDE SEQUENCE [LARGE SCALE GENOMIC DNA]</scope>
    <source>
        <strain evidence="5 6">CBS 7877</strain>
    </source>
</reference>
<dbReference type="SMART" id="SM00360">
    <property type="entry name" value="RRM"/>
    <property type="match status" value="1"/>
</dbReference>
<protein>
    <submittedName>
        <fullName evidence="5">U2 small nuclear ribonucleoprotein B</fullName>
    </submittedName>
</protein>
<dbReference type="FunFam" id="3.30.70.330:FF:000039">
    <property type="entry name" value="U1 small nuclear ribonucleoprotein A"/>
    <property type="match status" value="1"/>
</dbReference>
<dbReference type="Gene3D" id="3.30.70.330">
    <property type="match status" value="1"/>
</dbReference>
<feature type="compositionally biased region" description="Acidic residues" evidence="3">
    <location>
        <begin position="204"/>
        <end position="227"/>
    </location>
</feature>
<dbReference type="AlphaFoldDB" id="A0A3G2S524"/>
<evidence type="ECO:0000256" key="1">
    <source>
        <dbReference type="ARBA" id="ARBA00022884"/>
    </source>
</evidence>
<dbReference type="EMBL" id="CP033150">
    <property type="protein sequence ID" value="AYO43020.1"/>
    <property type="molecule type" value="Genomic_DNA"/>
</dbReference>
<dbReference type="InterPro" id="IPR000504">
    <property type="entry name" value="RRM_dom"/>
</dbReference>
<dbReference type="PANTHER" id="PTHR16105">
    <property type="entry name" value="RNA-BINDING REGION-CONTAINING PROTEIN 3"/>
    <property type="match status" value="1"/>
</dbReference>
<keyword evidence="1 2" id="KW-0694">RNA-binding</keyword>
<keyword evidence="6" id="KW-1185">Reference proteome</keyword>
<dbReference type="PROSITE" id="PS50102">
    <property type="entry name" value="RRM"/>
    <property type="match status" value="1"/>
</dbReference>
<evidence type="ECO:0000256" key="2">
    <source>
        <dbReference type="PROSITE-ProRule" id="PRU00176"/>
    </source>
</evidence>
<dbReference type="GO" id="GO:0000398">
    <property type="term" value="P:mRNA splicing, via spliceosome"/>
    <property type="evidence" value="ECO:0007669"/>
    <property type="project" value="TreeGrafter"/>
</dbReference>
<dbReference type="STRING" id="425264.A0A3G2S524"/>
<dbReference type="InterPro" id="IPR045164">
    <property type="entry name" value="RBM41/RNPC3"/>
</dbReference>
<dbReference type="SUPFAM" id="SSF54928">
    <property type="entry name" value="RNA-binding domain, RBD"/>
    <property type="match status" value="1"/>
</dbReference>
<dbReference type="InterPro" id="IPR003954">
    <property type="entry name" value="RRM_euk-type"/>
</dbReference>
<dbReference type="VEuPathDB" id="FungiDB:DNF11_2070"/>
<dbReference type="GO" id="GO:0030626">
    <property type="term" value="F:U12 snRNA binding"/>
    <property type="evidence" value="ECO:0007669"/>
    <property type="project" value="TreeGrafter"/>
</dbReference>
<dbReference type="SMART" id="SM00361">
    <property type="entry name" value="RRM_1"/>
    <property type="match status" value="1"/>
</dbReference>
<evidence type="ECO:0000259" key="4">
    <source>
        <dbReference type="PROSITE" id="PS50102"/>
    </source>
</evidence>
<dbReference type="OrthoDB" id="277802at2759"/>
<sequence>MWPHVACIENPLTTLAVHPARRSKGSMSTATPNTSLYIKNINTKVKKPELRRQLYSLFGSYGKVLDVVATRADGMRGQAFIVFRDLQSATAALRALDGFEFYEKPLVLEYARTRSKATIVAEHGQEALLRPDLIYKNADGTMISDRVTFSNAQGDAQGLERKRARDGSANATGAHASMPSPTFESTERPTKAPRTDQAPTTTTDTEEKEESDDDDDAMEIGNSDDDQ</sequence>
<name>A0A3G2S524_MALR7</name>
<gene>
    <name evidence="5" type="primary">U2B''</name>
    <name evidence="5" type="ORF">DNF11_2070</name>
</gene>
<dbReference type="InterPro" id="IPR035979">
    <property type="entry name" value="RBD_domain_sf"/>
</dbReference>
<evidence type="ECO:0000256" key="3">
    <source>
        <dbReference type="SAM" id="MobiDB-lite"/>
    </source>
</evidence>
<dbReference type="GO" id="GO:0097157">
    <property type="term" value="F:pre-mRNA intronic binding"/>
    <property type="evidence" value="ECO:0007669"/>
    <property type="project" value="TreeGrafter"/>
</dbReference>
<keyword evidence="5" id="KW-0687">Ribonucleoprotein</keyword>